<keyword evidence="2" id="KW-1185">Reference proteome</keyword>
<reference evidence="1 2" key="2">
    <citation type="journal article" date="2013" name="PLoS Genet.">
        <title>Comparative genome structure, secondary metabolite, and effector coding capacity across Cochliobolus pathogens.</title>
        <authorList>
            <person name="Condon B.J."/>
            <person name="Leng Y."/>
            <person name="Wu D."/>
            <person name="Bushley K.E."/>
            <person name="Ohm R.A."/>
            <person name="Otillar R."/>
            <person name="Martin J."/>
            <person name="Schackwitz W."/>
            <person name="Grimwood J."/>
            <person name="MohdZainudin N."/>
            <person name="Xue C."/>
            <person name="Wang R."/>
            <person name="Manning V.A."/>
            <person name="Dhillon B."/>
            <person name="Tu Z.J."/>
            <person name="Steffenson B.J."/>
            <person name="Salamov A."/>
            <person name="Sun H."/>
            <person name="Lowry S."/>
            <person name="LaButti K."/>
            <person name="Han J."/>
            <person name="Copeland A."/>
            <person name="Lindquist E."/>
            <person name="Barry K."/>
            <person name="Schmutz J."/>
            <person name="Baker S.E."/>
            <person name="Ciuffetti L.M."/>
            <person name="Grigoriev I.V."/>
            <person name="Zhong S."/>
            <person name="Turgeon B.G."/>
        </authorList>
    </citation>
    <scope>NUCLEOTIDE SEQUENCE [LARGE SCALE GENOMIC DNA]</scope>
    <source>
        <strain evidence="2">28A</strain>
    </source>
</reference>
<dbReference type="AlphaFoldDB" id="R0INH6"/>
<proteinExistence type="predicted"/>
<accession>R0INH6</accession>
<name>R0INH6_EXST2</name>
<dbReference type="HOGENOM" id="CLU_2706385_0_0_1"/>
<dbReference type="RefSeq" id="XP_008025954.1">
    <property type="nucleotide sequence ID" value="XM_008027763.1"/>
</dbReference>
<dbReference type="Proteomes" id="UP000016935">
    <property type="component" value="Unassembled WGS sequence"/>
</dbReference>
<evidence type="ECO:0000313" key="2">
    <source>
        <dbReference type="Proteomes" id="UP000016935"/>
    </source>
</evidence>
<dbReference type="GeneID" id="19400787"/>
<dbReference type="EMBL" id="KB908593">
    <property type="protein sequence ID" value="EOA86326.1"/>
    <property type="molecule type" value="Genomic_DNA"/>
</dbReference>
<organism evidence="1 2">
    <name type="scientific">Exserohilum turcicum (strain 28A)</name>
    <name type="common">Northern leaf blight fungus</name>
    <name type="synonym">Setosphaeria turcica</name>
    <dbReference type="NCBI Taxonomy" id="671987"/>
    <lineage>
        <taxon>Eukaryota</taxon>
        <taxon>Fungi</taxon>
        <taxon>Dikarya</taxon>
        <taxon>Ascomycota</taxon>
        <taxon>Pezizomycotina</taxon>
        <taxon>Dothideomycetes</taxon>
        <taxon>Pleosporomycetidae</taxon>
        <taxon>Pleosporales</taxon>
        <taxon>Pleosporineae</taxon>
        <taxon>Pleosporaceae</taxon>
        <taxon>Exserohilum</taxon>
    </lineage>
</organism>
<protein>
    <submittedName>
        <fullName evidence="1">Uncharacterized protein</fullName>
    </submittedName>
</protein>
<sequence length="73" mass="8244">MMSACSHVCMGWRKPSREFEGAKGAKWGISDMCVYIFNKRKTSEKHMLNTTCEDAWKNPGTPSLSAPRAPQEH</sequence>
<reference evidence="1 2" key="1">
    <citation type="journal article" date="2012" name="PLoS Pathog.">
        <title>Diverse lifestyles and strategies of plant pathogenesis encoded in the genomes of eighteen Dothideomycetes fungi.</title>
        <authorList>
            <person name="Ohm R.A."/>
            <person name="Feau N."/>
            <person name="Henrissat B."/>
            <person name="Schoch C.L."/>
            <person name="Horwitz B.A."/>
            <person name="Barry K.W."/>
            <person name="Condon B.J."/>
            <person name="Copeland A.C."/>
            <person name="Dhillon B."/>
            <person name="Glaser F."/>
            <person name="Hesse C.N."/>
            <person name="Kosti I."/>
            <person name="LaButti K."/>
            <person name="Lindquist E.A."/>
            <person name="Lucas S."/>
            <person name="Salamov A.A."/>
            <person name="Bradshaw R.E."/>
            <person name="Ciuffetti L."/>
            <person name="Hamelin R.C."/>
            <person name="Kema G.H.J."/>
            <person name="Lawrence C."/>
            <person name="Scott J.A."/>
            <person name="Spatafora J.W."/>
            <person name="Turgeon B.G."/>
            <person name="de Wit P.J.G.M."/>
            <person name="Zhong S."/>
            <person name="Goodwin S.B."/>
            <person name="Grigoriev I.V."/>
        </authorList>
    </citation>
    <scope>NUCLEOTIDE SEQUENCE [LARGE SCALE GENOMIC DNA]</scope>
    <source>
        <strain evidence="2">28A</strain>
    </source>
</reference>
<gene>
    <name evidence="1" type="ORF">SETTUDRAFT_169103</name>
</gene>
<evidence type="ECO:0000313" key="1">
    <source>
        <dbReference type="EMBL" id="EOA86326.1"/>
    </source>
</evidence>